<proteinExistence type="predicted"/>
<evidence type="ECO:0000313" key="3">
    <source>
        <dbReference type="Proteomes" id="UP000248349"/>
    </source>
</evidence>
<evidence type="ECO:0000313" key="2">
    <source>
        <dbReference type="EMBL" id="PYH45727.1"/>
    </source>
</evidence>
<dbReference type="OrthoDB" id="5398371at2759"/>
<organism evidence="2 3">
    <name type="scientific">Aspergillus saccharolyticus JOP 1030-1</name>
    <dbReference type="NCBI Taxonomy" id="1450539"/>
    <lineage>
        <taxon>Eukaryota</taxon>
        <taxon>Fungi</taxon>
        <taxon>Dikarya</taxon>
        <taxon>Ascomycota</taxon>
        <taxon>Pezizomycotina</taxon>
        <taxon>Eurotiomycetes</taxon>
        <taxon>Eurotiomycetidae</taxon>
        <taxon>Eurotiales</taxon>
        <taxon>Aspergillaceae</taxon>
        <taxon>Aspergillus</taxon>
        <taxon>Aspergillus subgen. Circumdati</taxon>
    </lineage>
</organism>
<feature type="non-terminal residue" evidence="2">
    <location>
        <position position="1"/>
    </location>
</feature>
<protein>
    <recommendedName>
        <fullName evidence="4">BTB domain-containing protein</fullName>
    </recommendedName>
</protein>
<accession>A0A318ZG78</accession>
<name>A0A318ZG78_9EURO</name>
<dbReference type="AlphaFoldDB" id="A0A318ZG78"/>
<evidence type="ECO:0000256" key="1">
    <source>
        <dbReference type="SAM" id="MobiDB-lite"/>
    </source>
</evidence>
<feature type="compositionally biased region" description="Low complexity" evidence="1">
    <location>
        <begin position="292"/>
        <end position="314"/>
    </location>
</feature>
<feature type="region of interest" description="Disordered" evidence="1">
    <location>
        <begin position="71"/>
        <end position="90"/>
    </location>
</feature>
<reference evidence="2 3" key="1">
    <citation type="submission" date="2016-12" db="EMBL/GenBank/DDBJ databases">
        <title>The genomes of Aspergillus section Nigri reveals drivers in fungal speciation.</title>
        <authorList>
            <consortium name="DOE Joint Genome Institute"/>
            <person name="Vesth T.C."/>
            <person name="Nybo J."/>
            <person name="Theobald S."/>
            <person name="Brandl J."/>
            <person name="Frisvad J.C."/>
            <person name="Nielsen K.F."/>
            <person name="Lyhne E.K."/>
            <person name="Kogle M.E."/>
            <person name="Kuo A."/>
            <person name="Riley R."/>
            <person name="Clum A."/>
            <person name="Nolan M."/>
            <person name="Lipzen A."/>
            <person name="Salamov A."/>
            <person name="Henrissat B."/>
            <person name="Wiebenga A."/>
            <person name="De Vries R.P."/>
            <person name="Grigoriev I.V."/>
            <person name="Mortensen U.H."/>
            <person name="Andersen M.R."/>
            <person name="Baker S.E."/>
        </authorList>
    </citation>
    <scope>NUCLEOTIDE SEQUENCE [LARGE SCALE GENOMIC DNA]</scope>
    <source>
        <strain evidence="2 3">JOP 1030-1</strain>
    </source>
</reference>
<feature type="region of interest" description="Disordered" evidence="1">
    <location>
        <begin position="385"/>
        <end position="406"/>
    </location>
</feature>
<dbReference type="RefSeq" id="XP_025431709.1">
    <property type="nucleotide sequence ID" value="XM_025571431.1"/>
</dbReference>
<feature type="region of interest" description="Disordered" evidence="1">
    <location>
        <begin position="286"/>
        <end position="326"/>
    </location>
</feature>
<dbReference type="Proteomes" id="UP000248349">
    <property type="component" value="Unassembled WGS sequence"/>
</dbReference>
<feature type="compositionally biased region" description="Acidic residues" evidence="1">
    <location>
        <begin position="385"/>
        <end position="397"/>
    </location>
</feature>
<dbReference type="EMBL" id="KZ821230">
    <property type="protein sequence ID" value="PYH45727.1"/>
    <property type="molecule type" value="Genomic_DNA"/>
</dbReference>
<sequence length="548" mass="61008">LSQFKKASPAMKTILRTGDIAVEYLDSEPAAVPNRWRVSSNDLMRNSPYFRALLDPNKFAEGRDFMNQKIQRQRLPSQSAPEGLSPDDDNDPAFIADELPVVRLPSDHFTSRLGTDAIELFLEVLSFDSYDDEHQRLFGARLRVQPVSLVTRLVELADAFNSPEAVQKVLRQLPYAFGRGKIPLTKFDAALLLKLPEDQIRQTIFVARFLDQHAIVQVYTHALVVLGSRYWANGVVETPDTPTLPWRYLTGGIEEELYFRRQCVLNTITDLQAHFLRAYGALEEPTDEPYGSTASTPASTPTSTSSTATATATPQPRPPFSLPATSTTLHPRHFQCRYGFANSSACDAFHLGQMTRFFSLRAKTIFLGSTLIDDPDFLSLLDEENGKEEGEEEEEKDDAARDDQSPNRTNIVALLAALKQCPDYQIDSNHTGCGIRRRFLPPLDCIERFVGDARGLLGVAVGDSCSPKSSRSSGSRWPWGMSESWANRFRPRALVLDVHLSRVNAVPVWSKPRASANGGGCGGGGRISSSQEENARLLFTARRRNWEA</sequence>
<feature type="non-terminal residue" evidence="2">
    <location>
        <position position="548"/>
    </location>
</feature>
<dbReference type="GeneID" id="37072659"/>
<keyword evidence="3" id="KW-1185">Reference proteome</keyword>
<gene>
    <name evidence="2" type="ORF">BP01DRAFT_279255</name>
</gene>
<evidence type="ECO:0008006" key="4">
    <source>
        <dbReference type="Google" id="ProtNLM"/>
    </source>
</evidence>
<feature type="compositionally biased region" description="Polar residues" evidence="1">
    <location>
        <begin position="71"/>
        <end position="80"/>
    </location>
</feature>